<keyword evidence="4" id="KW-1185">Reference proteome</keyword>
<feature type="region of interest" description="Disordered" evidence="2">
    <location>
        <begin position="1"/>
        <end position="26"/>
    </location>
</feature>
<evidence type="ECO:0000256" key="2">
    <source>
        <dbReference type="SAM" id="MobiDB-lite"/>
    </source>
</evidence>
<proteinExistence type="predicted"/>
<comment type="caution">
    <text evidence="3">The sequence shown here is derived from an EMBL/GenBank/DDBJ whole genome shotgun (WGS) entry which is preliminary data.</text>
</comment>
<dbReference type="EMBL" id="WEGK01000004">
    <property type="protein sequence ID" value="MQY19119.1"/>
    <property type="molecule type" value="Genomic_DNA"/>
</dbReference>
<protein>
    <submittedName>
        <fullName evidence="3">Uncharacterized protein</fullName>
    </submittedName>
</protein>
<keyword evidence="1" id="KW-0175">Coiled coil</keyword>
<name>A0A7K0D068_9NOCA</name>
<reference evidence="3 4" key="1">
    <citation type="submission" date="2019-10" db="EMBL/GenBank/DDBJ databases">
        <title>Nocardia macrotermitis sp. nov. and Nocardia aurantia sp. nov., isolated from the gut of fungus growing-termite Macrotermes natalensis.</title>
        <authorList>
            <person name="Benndorf R."/>
            <person name="Schwitalla J."/>
            <person name="Martin K."/>
            <person name="De Beer W."/>
            <person name="Kaster A.-K."/>
            <person name="Vollmers J."/>
            <person name="Poulsen M."/>
            <person name="Beemelmanns C."/>
        </authorList>
    </citation>
    <scope>NUCLEOTIDE SEQUENCE [LARGE SCALE GENOMIC DNA]</scope>
    <source>
        <strain evidence="3 4">RB20</strain>
    </source>
</reference>
<gene>
    <name evidence="3" type="ORF">NRB20_22030</name>
</gene>
<evidence type="ECO:0000256" key="1">
    <source>
        <dbReference type="SAM" id="Coils"/>
    </source>
</evidence>
<organism evidence="3 4">
    <name type="scientific">Nocardia macrotermitis</name>
    <dbReference type="NCBI Taxonomy" id="2585198"/>
    <lineage>
        <taxon>Bacteria</taxon>
        <taxon>Bacillati</taxon>
        <taxon>Actinomycetota</taxon>
        <taxon>Actinomycetes</taxon>
        <taxon>Mycobacteriales</taxon>
        <taxon>Nocardiaceae</taxon>
        <taxon>Nocardia</taxon>
    </lineage>
</organism>
<dbReference type="Proteomes" id="UP000438448">
    <property type="component" value="Unassembled WGS sequence"/>
</dbReference>
<dbReference type="AlphaFoldDB" id="A0A7K0D068"/>
<feature type="coiled-coil region" evidence="1">
    <location>
        <begin position="66"/>
        <end position="100"/>
    </location>
</feature>
<evidence type="ECO:0000313" key="4">
    <source>
        <dbReference type="Proteomes" id="UP000438448"/>
    </source>
</evidence>
<evidence type="ECO:0000313" key="3">
    <source>
        <dbReference type="EMBL" id="MQY19119.1"/>
    </source>
</evidence>
<sequence length="140" mass="15072">MRGANYSGLMHSRPDDAEPTDASQALPDQLALLRDIQTQLRGPDLTGWPQLGAGEDGSHRSLVDAVAAALTQISELRTEVGDLEATIAELEEQVRNLSQPRLPWPLSLAEGPLALLAEQVARLESLLPEPLTRGGSEHSH</sequence>
<accession>A0A7K0D068</accession>